<name>A0A7S3NE46_9STRA</name>
<evidence type="ECO:0000256" key="11">
    <source>
        <dbReference type="ARBA" id="ARBA00023242"/>
    </source>
</evidence>
<dbReference type="GO" id="GO:0035242">
    <property type="term" value="F:protein-arginine omega-N asymmetric methyltransferase activity"/>
    <property type="evidence" value="ECO:0007669"/>
    <property type="project" value="UniProtKB-EC"/>
</dbReference>
<dbReference type="Gene3D" id="2.70.160.11">
    <property type="entry name" value="Hnrnp arginine n-methyltransferase1"/>
    <property type="match status" value="1"/>
</dbReference>
<evidence type="ECO:0000256" key="13">
    <source>
        <dbReference type="PROSITE-ProRule" id="PRU01015"/>
    </source>
</evidence>
<comment type="subcellular location">
    <subcellularLocation>
        <location evidence="2">Cytoplasm</location>
    </subcellularLocation>
    <subcellularLocation>
        <location evidence="1">Nucleus</location>
    </subcellularLocation>
</comment>
<evidence type="ECO:0000256" key="5">
    <source>
        <dbReference type="ARBA" id="ARBA00022603"/>
    </source>
</evidence>
<evidence type="ECO:0000256" key="12">
    <source>
        <dbReference type="ARBA" id="ARBA00049086"/>
    </source>
</evidence>
<dbReference type="AlphaFoldDB" id="A0A7S3NE46"/>
<evidence type="ECO:0000313" key="16">
    <source>
        <dbReference type="EMBL" id="CAE0361328.1"/>
    </source>
</evidence>
<keyword evidence="9" id="KW-0805">Transcription regulation</keyword>
<evidence type="ECO:0000256" key="3">
    <source>
        <dbReference type="ARBA" id="ARBA00011925"/>
    </source>
</evidence>
<evidence type="ECO:0000256" key="8">
    <source>
        <dbReference type="ARBA" id="ARBA00022853"/>
    </source>
</evidence>
<organism evidence="16">
    <name type="scientific">Aureoumbra lagunensis</name>
    <dbReference type="NCBI Taxonomy" id="44058"/>
    <lineage>
        <taxon>Eukaryota</taxon>
        <taxon>Sar</taxon>
        <taxon>Stramenopiles</taxon>
        <taxon>Ochrophyta</taxon>
        <taxon>Pelagophyceae</taxon>
        <taxon>Pelagomonadales</taxon>
        <taxon>Aureoumbra</taxon>
    </lineage>
</organism>
<dbReference type="PANTHER" id="PTHR11006">
    <property type="entry name" value="PROTEIN ARGININE N-METHYLTRANSFERASE"/>
    <property type="match status" value="1"/>
</dbReference>
<evidence type="ECO:0000256" key="2">
    <source>
        <dbReference type="ARBA" id="ARBA00004496"/>
    </source>
</evidence>
<dbReference type="SUPFAM" id="SSF53335">
    <property type="entry name" value="S-adenosyl-L-methionine-dependent methyltransferases"/>
    <property type="match status" value="1"/>
</dbReference>
<dbReference type="InterPro" id="IPR025799">
    <property type="entry name" value="Arg_MeTrfase"/>
</dbReference>
<protein>
    <recommendedName>
        <fullName evidence="3">type I protein arginine methyltransferase</fullName>
        <ecNumber evidence="3">2.1.1.319</ecNumber>
    </recommendedName>
</protein>
<sequence length="442" mass="49527">MEEEAKPPDPSSFGVYYARLAHQQNMLQDAVRTDTYRRAMVHNVQDFAGKIVLDVGAGSGILSFFAAMAGAGRIYACEASAMATMAAKLIASKKNASLAQYSLPPPPRVVKKEKTNTQDDMQEDNDGLGDTKDRYKNLSTQVIEGGCSDWSEIDTNERRIHVVQGRVEEIELPEQVDVIVSEPLGFLLVHERMLEAFVAARDRFLKKDGLLMPTTSTIHVLPLTDPGLWQEQYNKASFWAFRDFYGVDLTPLHGDAMEEYFSQAVVGYFSLDSCLASQPCYKNIDFRSITLNELRNFDLPLDFTISKTGIIHALGCWFDAYFYGSDNVITLSTGPAAPGTHWYQCRLLFKEPLAVNASQRVVGNIHFDANNSLSYDISITLNLYGTQIFTKQNIRLDDQMYQYLQTPPTNIDSNTSPQNAGNASYLQVQHADPNTEPSYYQH</sequence>
<dbReference type="Gene3D" id="3.40.50.150">
    <property type="entry name" value="Vaccinia Virus protein VP39"/>
    <property type="match status" value="1"/>
</dbReference>
<evidence type="ECO:0000256" key="9">
    <source>
        <dbReference type="ARBA" id="ARBA00023015"/>
    </source>
</evidence>
<dbReference type="PANTHER" id="PTHR11006:SF10">
    <property type="entry name" value="HISTONE-ARGININE METHYLTRANSFERASE CARMER-RELATED"/>
    <property type="match status" value="1"/>
</dbReference>
<gene>
    <name evidence="16" type="ORF">ALAG00032_LOCUS2061</name>
</gene>
<evidence type="ECO:0000256" key="4">
    <source>
        <dbReference type="ARBA" id="ARBA00022490"/>
    </source>
</evidence>
<dbReference type="PROSITE" id="PS51678">
    <property type="entry name" value="SAM_MT_PRMT"/>
    <property type="match status" value="1"/>
</dbReference>
<dbReference type="Pfam" id="PF06325">
    <property type="entry name" value="PrmA"/>
    <property type="match status" value="1"/>
</dbReference>
<evidence type="ECO:0000256" key="10">
    <source>
        <dbReference type="ARBA" id="ARBA00023163"/>
    </source>
</evidence>
<dbReference type="GO" id="GO:0005737">
    <property type="term" value="C:cytoplasm"/>
    <property type="evidence" value="ECO:0007669"/>
    <property type="project" value="UniProtKB-SubCell"/>
</dbReference>
<evidence type="ECO:0000256" key="14">
    <source>
        <dbReference type="SAM" id="MobiDB-lite"/>
    </source>
</evidence>
<dbReference type="GO" id="GO:0032259">
    <property type="term" value="P:methylation"/>
    <property type="evidence" value="ECO:0007669"/>
    <property type="project" value="UniProtKB-KW"/>
</dbReference>
<comment type="catalytic activity">
    <reaction evidence="12">
        <text>L-arginyl-[protein] + 2 S-adenosyl-L-methionine = N(omega),N(omega)-dimethyl-L-arginyl-[protein] + 2 S-adenosyl-L-homocysteine + 2 H(+)</text>
        <dbReference type="Rhea" id="RHEA:48096"/>
        <dbReference type="Rhea" id="RHEA-COMP:10532"/>
        <dbReference type="Rhea" id="RHEA-COMP:11991"/>
        <dbReference type="ChEBI" id="CHEBI:15378"/>
        <dbReference type="ChEBI" id="CHEBI:29965"/>
        <dbReference type="ChEBI" id="CHEBI:57856"/>
        <dbReference type="ChEBI" id="CHEBI:59789"/>
        <dbReference type="ChEBI" id="CHEBI:61897"/>
        <dbReference type="EC" id="2.1.1.319"/>
    </reaction>
</comment>
<keyword evidence="8" id="KW-0156">Chromatin regulator</keyword>
<dbReference type="InterPro" id="IPR029063">
    <property type="entry name" value="SAM-dependent_MTases_sf"/>
</dbReference>
<feature type="domain" description="Protein arginine N-methyltransferase" evidence="15">
    <location>
        <begin position="217"/>
        <end position="382"/>
    </location>
</feature>
<dbReference type="EC" id="2.1.1.319" evidence="3"/>
<dbReference type="CDD" id="cd02440">
    <property type="entry name" value="AdoMet_MTases"/>
    <property type="match status" value="1"/>
</dbReference>
<reference evidence="16" key="1">
    <citation type="submission" date="2021-01" db="EMBL/GenBank/DDBJ databases">
        <authorList>
            <person name="Corre E."/>
            <person name="Pelletier E."/>
            <person name="Niang G."/>
            <person name="Scheremetjew M."/>
            <person name="Finn R."/>
            <person name="Kale V."/>
            <person name="Holt S."/>
            <person name="Cochrane G."/>
            <person name="Meng A."/>
            <person name="Brown T."/>
            <person name="Cohen L."/>
        </authorList>
    </citation>
    <scope>NUCLEOTIDE SEQUENCE</scope>
    <source>
        <strain evidence="16">CCMP1510</strain>
    </source>
</reference>
<keyword evidence="10" id="KW-0804">Transcription</keyword>
<keyword evidence="11" id="KW-0539">Nucleus</keyword>
<accession>A0A7S3NE46</accession>
<feature type="region of interest" description="Disordered" evidence="14">
    <location>
        <begin position="102"/>
        <end position="132"/>
    </location>
</feature>
<evidence type="ECO:0000259" key="15">
    <source>
        <dbReference type="Pfam" id="PF22528"/>
    </source>
</evidence>
<dbReference type="InterPro" id="IPR055135">
    <property type="entry name" value="PRMT_dom"/>
</dbReference>
<evidence type="ECO:0000256" key="7">
    <source>
        <dbReference type="ARBA" id="ARBA00022691"/>
    </source>
</evidence>
<keyword evidence="4" id="KW-0963">Cytoplasm</keyword>
<dbReference type="GO" id="GO:0070611">
    <property type="term" value="F:histone H3R2 methyltransferase activity"/>
    <property type="evidence" value="ECO:0007669"/>
    <property type="project" value="TreeGrafter"/>
</dbReference>
<keyword evidence="5 13" id="KW-0489">Methyltransferase</keyword>
<dbReference type="Pfam" id="PF22528">
    <property type="entry name" value="PRMT_C"/>
    <property type="match status" value="1"/>
</dbReference>
<keyword evidence="7 13" id="KW-0949">S-adenosyl-L-methionine</keyword>
<proteinExistence type="predicted"/>
<evidence type="ECO:0000256" key="6">
    <source>
        <dbReference type="ARBA" id="ARBA00022679"/>
    </source>
</evidence>
<dbReference type="EMBL" id="HBIJ01002989">
    <property type="protein sequence ID" value="CAE0361328.1"/>
    <property type="molecule type" value="Transcribed_RNA"/>
</dbReference>
<dbReference type="GO" id="GO:0005634">
    <property type="term" value="C:nucleus"/>
    <property type="evidence" value="ECO:0007669"/>
    <property type="project" value="UniProtKB-SubCell"/>
</dbReference>
<keyword evidence="6 13" id="KW-0808">Transferase</keyword>
<evidence type="ECO:0000256" key="1">
    <source>
        <dbReference type="ARBA" id="ARBA00004123"/>
    </source>
</evidence>